<reference evidence="1" key="1">
    <citation type="submission" date="2020-05" db="EMBL/GenBank/DDBJ databases">
        <title>Large-scale comparative analyses of tick genomes elucidate their genetic diversity and vector capacities.</title>
        <authorList>
            <person name="Jia N."/>
            <person name="Wang J."/>
            <person name="Shi W."/>
            <person name="Du L."/>
            <person name="Sun Y."/>
            <person name="Zhan W."/>
            <person name="Jiang J."/>
            <person name="Wang Q."/>
            <person name="Zhang B."/>
            <person name="Ji P."/>
            <person name="Sakyi L.B."/>
            <person name="Cui X."/>
            <person name="Yuan T."/>
            <person name="Jiang B."/>
            <person name="Yang W."/>
            <person name="Lam T.T.-Y."/>
            <person name="Chang Q."/>
            <person name="Ding S."/>
            <person name="Wang X."/>
            <person name="Zhu J."/>
            <person name="Ruan X."/>
            <person name="Zhao L."/>
            <person name="Wei J."/>
            <person name="Que T."/>
            <person name="Du C."/>
            <person name="Cheng J."/>
            <person name="Dai P."/>
            <person name="Han X."/>
            <person name="Huang E."/>
            <person name="Gao Y."/>
            <person name="Liu J."/>
            <person name="Shao H."/>
            <person name="Ye R."/>
            <person name="Li L."/>
            <person name="Wei W."/>
            <person name="Wang X."/>
            <person name="Wang C."/>
            <person name="Yang T."/>
            <person name="Huo Q."/>
            <person name="Li W."/>
            <person name="Guo W."/>
            <person name="Chen H."/>
            <person name="Zhou L."/>
            <person name="Ni X."/>
            <person name="Tian J."/>
            <person name="Zhou Y."/>
            <person name="Sheng Y."/>
            <person name="Liu T."/>
            <person name="Pan Y."/>
            <person name="Xia L."/>
            <person name="Li J."/>
            <person name="Zhao F."/>
            <person name="Cao W."/>
        </authorList>
    </citation>
    <scope>NUCLEOTIDE SEQUENCE</scope>
    <source>
        <strain evidence="1">Hyas-2018</strain>
    </source>
</reference>
<name>A0ACB7SQN6_HYAAI</name>
<gene>
    <name evidence="1" type="ORF">HPB50_025814</name>
</gene>
<protein>
    <submittedName>
        <fullName evidence="1">Uncharacterized protein</fullName>
    </submittedName>
</protein>
<sequence length="313" mass="33936">MPAPRSRTPATSTKTSGGPRRRDRPPERGVKPAATRLSGRPVTLCGACDFGARETRRSREAATGCFMGSPHNQPGNSRKNRNADWPERRPRFGLGARNGSAHRLRPSSSPPSSQSGRGPPPAEAAGVTTDAIAAAASDCASSCSYTFNAPATLDAPPRALSLLRNDRRGSEKTSEEKREEGWQQARRTAAPARQKRAKQQTKRGEEFDAVAGVVDSLPAIAARAASNDRRHAHPAEKGDFHPQGESAHSPHAMPWTWGVRCAEEVEPAAAGAIFQRRCPFSAPFWRRRPGVRARLLQLTPARKAAHPLQRHEL</sequence>
<evidence type="ECO:0000313" key="2">
    <source>
        <dbReference type="Proteomes" id="UP000821845"/>
    </source>
</evidence>
<evidence type="ECO:0000313" key="1">
    <source>
        <dbReference type="EMBL" id="KAH6937168.1"/>
    </source>
</evidence>
<organism evidence="1 2">
    <name type="scientific">Hyalomma asiaticum</name>
    <name type="common">Tick</name>
    <dbReference type="NCBI Taxonomy" id="266040"/>
    <lineage>
        <taxon>Eukaryota</taxon>
        <taxon>Metazoa</taxon>
        <taxon>Ecdysozoa</taxon>
        <taxon>Arthropoda</taxon>
        <taxon>Chelicerata</taxon>
        <taxon>Arachnida</taxon>
        <taxon>Acari</taxon>
        <taxon>Parasitiformes</taxon>
        <taxon>Ixodida</taxon>
        <taxon>Ixodoidea</taxon>
        <taxon>Ixodidae</taxon>
        <taxon>Hyalomminae</taxon>
        <taxon>Hyalomma</taxon>
    </lineage>
</organism>
<keyword evidence="2" id="KW-1185">Reference proteome</keyword>
<proteinExistence type="predicted"/>
<dbReference type="Proteomes" id="UP000821845">
    <property type="component" value="Chromosome 3"/>
</dbReference>
<accession>A0ACB7SQN6</accession>
<comment type="caution">
    <text evidence="1">The sequence shown here is derived from an EMBL/GenBank/DDBJ whole genome shotgun (WGS) entry which is preliminary data.</text>
</comment>
<dbReference type="EMBL" id="CM023483">
    <property type="protein sequence ID" value="KAH6937168.1"/>
    <property type="molecule type" value="Genomic_DNA"/>
</dbReference>